<feature type="domain" description="Helix-hairpin-helix DNA-binding motif class 1" evidence="7">
    <location>
        <begin position="73"/>
        <end position="92"/>
    </location>
</feature>
<dbReference type="Gene3D" id="1.10.150.20">
    <property type="entry name" value="5' to 3' exonuclease, C-terminal subdomain"/>
    <property type="match status" value="1"/>
</dbReference>
<dbReference type="NCBIfam" id="TIGR00084">
    <property type="entry name" value="ruvA"/>
    <property type="match status" value="1"/>
</dbReference>
<dbReference type="Pfam" id="PF01330">
    <property type="entry name" value="RuvA_N"/>
    <property type="match status" value="1"/>
</dbReference>
<comment type="caution">
    <text evidence="6">Lacks conserved residue(s) required for the propagation of feature annotation.</text>
</comment>
<dbReference type="EMBL" id="METP01000040">
    <property type="protein sequence ID" value="OGC05474.1"/>
    <property type="molecule type" value="Genomic_DNA"/>
</dbReference>
<dbReference type="InterPro" id="IPR011114">
    <property type="entry name" value="RuvA_C"/>
</dbReference>
<name>A0A1F4RBB6_UNCSA</name>
<dbReference type="InterPro" id="IPR000085">
    <property type="entry name" value="RuvA"/>
</dbReference>
<dbReference type="GO" id="GO:0005524">
    <property type="term" value="F:ATP binding"/>
    <property type="evidence" value="ECO:0007669"/>
    <property type="project" value="InterPro"/>
</dbReference>
<dbReference type="Gene3D" id="2.40.50.140">
    <property type="entry name" value="Nucleic acid-binding proteins"/>
    <property type="match status" value="1"/>
</dbReference>
<dbReference type="InterPro" id="IPR036267">
    <property type="entry name" value="RuvA_C_sf"/>
</dbReference>
<dbReference type="GO" id="GO:0006310">
    <property type="term" value="P:DNA recombination"/>
    <property type="evidence" value="ECO:0007669"/>
    <property type="project" value="UniProtKB-UniRule"/>
</dbReference>
<comment type="domain">
    <text evidence="6">Has three domains with a flexible linker between the domains II and III and assumes an 'L' shape. Domain III is highly mobile and contacts RuvB.</text>
</comment>
<evidence type="ECO:0000313" key="8">
    <source>
        <dbReference type="EMBL" id="OGC05474.1"/>
    </source>
</evidence>
<keyword evidence="5 6" id="KW-0234">DNA repair</keyword>
<dbReference type="InterPro" id="IPR013849">
    <property type="entry name" value="DNA_helicase_Holl-junc_RuvA_I"/>
</dbReference>
<dbReference type="GO" id="GO:0000400">
    <property type="term" value="F:four-way junction DNA binding"/>
    <property type="evidence" value="ECO:0007669"/>
    <property type="project" value="UniProtKB-UniRule"/>
</dbReference>
<feature type="region of interest" description="Domain I" evidence="6">
    <location>
        <begin position="1"/>
        <end position="64"/>
    </location>
</feature>
<comment type="subcellular location">
    <subcellularLocation>
        <location evidence="6">Cytoplasm</location>
    </subcellularLocation>
</comment>
<evidence type="ECO:0000259" key="7">
    <source>
        <dbReference type="SMART" id="SM00278"/>
    </source>
</evidence>
<dbReference type="Gene3D" id="1.10.8.10">
    <property type="entry name" value="DNA helicase RuvA subunit, C-terminal domain"/>
    <property type="match status" value="1"/>
</dbReference>
<dbReference type="GO" id="GO:0009379">
    <property type="term" value="C:Holliday junction helicase complex"/>
    <property type="evidence" value="ECO:0007669"/>
    <property type="project" value="InterPro"/>
</dbReference>
<reference evidence="8 9" key="1">
    <citation type="journal article" date="2016" name="Nat. Commun.">
        <title>Thousands of microbial genomes shed light on interconnected biogeochemical processes in an aquifer system.</title>
        <authorList>
            <person name="Anantharaman K."/>
            <person name="Brown C.T."/>
            <person name="Hug L.A."/>
            <person name="Sharon I."/>
            <person name="Castelle C.J."/>
            <person name="Probst A.J."/>
            <person name="Thomas B.C."/>
            <person name="Singh A."/>
            <person name="Wilkins M.J."/>
            <person name="Karaoz U."/>
            <person name="Brodie E.L."/>
            <person name="Williams K.H."/>
            <person name="Hubbard S.S."/>
            <person name="Banfield J.F."/>
        </authorList>
    </citation>
    <scope>NUCLEOTIDE SEQUENCE [LARGE SCALE GENOMIC DNA]</scope>
</reference>
<comment type="function">
    <text evidence="6">The RuvA-RuvB-RuvC complex processes Holliday junction (HJ) DNA during genetic recombination and DNA repair, while the RuvA-RuvB complex plays an important role in the rescue of blocked DNA replication forks via replication fork reversal (RFR). RuvA specifically binds to HJ cruciform DNA, conferring on it an open structure. The RuvB hexamer acts as an ATP-dependent pump, pulling dsDNA into and through the RuvAB complex. HJ branch migration allows RuvC to scan DNA until it finds its consensus sequence, where it cleaves and resolves the cruciform DNA.</text>
</comment>
<dbReference type="Proteomes" id="UP000176938">
    <property type="component" value="Unassembled WGS sequence"/>
</dbReference>
<evidence type="ECO:0000256" key="1">
    <source>
        <dbReference type="ARBA" id="ARBA00022490"/>
    </source>
</evidence>
<evidence type="ECO:0000256" key="6">
    <source>
        <dbReference type="HAMAP-Rule" id="MF_00031"/>
    </source>
</evidence>
<dbReference type="GO" id="GO:0048476">
    <property type="term" value="C:Holliday junction resolvase complex"/>
    <property type="evidence" value="ECO:0007669"/>
    <property type="project" value="UniProtKB-UniRule"/>
</dbReference>
<evidence type="ECO:0000256" key="5">
    <source>
        <dbReference type="ARBA" id="ARBA00023204"/>
    </source>
</evidence>
<proteinExistence type="inferred from homology"/>
<dbReference type="AlphaFoldDB" id="A0A1F4RBB6"/>
<keyword evidence="8" id="KW-0067">ATP-binding</keyword>
<keyword evidence="8" id="KW-0378">Hydrolase</keyword>
<dbReference type="HAMAP" id="MF_00031">
    <property type="entry name" value="DNA_HJ_migration_RuvA"/>
    <property type="match status" value="1"/>
</dbReference>
<dbReference type="InterPro" id="IPR010994">
    <property type="entry name" value="RuvA_2-like"/>
</dbReference>
<accession>A0A1F4RBB6</accession>
<dbReference type="GO" id="GO:0005737">
    <property type="term" value="C:cytoplasm"/>
    <property type="evidence" value="ECO:0007669"/>
    <property type="project" value="UniProtKB-SubCell"/>
</dbReference>
<dbReference type="GO" id="GO:0009378">
    <property type="term" value="F:four-way junction helicase activity"/>
    <property type="evidence" value="ECO:0007669"/>
    <property type="project" value="InterPro"/>
</dbReference>
<dbReference type="Pfam" id="PF14520">
    <property type="entry name" value="HHH_5"/>
    <property type="match status" value="1"/>
</dbReference>
<dbReference type="CDD" id="cd14332">
    <property type="entry name" value="UBA_RuvA_C"/>
    <property type="match status" value="1"/>
</dbReference>
<keyword evidence="3 6" id="KW-0238">DNA-binding</keyword>
<keyword evidence="8" id="KW-0347">Helicase</keyword>
<evidence type="ECO:0000256" key="4">
    <source>
        <dbReference type="ARBA" id="ARBA00023172"/>
    </source>
</evidence>
<feature type="domain" description="Helix-hairpin-helix DNA-binding motif class 1" evidence="7">
    <location>
        <begin position="108"/>
        <end position="127"/>
    </location>
</feature>
<dbReference type="GO" id="GO:0006281">
    <property type="term" value="P:DNA repair"/>
    <property type="evidence" value="ECO:0007669"/>
    <property type="project" value="UniProtKB-UniRule"/>
</dbReference>
<dbReference type="SUPFAM" id="SSF50249">
    <property type="entry name" value="Nucleic acid-binding proteins"/>
    <property type="match status" value="1"/>
</dbReference>
<keyword evidence="1 6" id="KW-0963">Cytoplasm</keyword>
<feature type="region of interest" description="Domain III" evidence="6">
    <location>
        <begin position="151"/>
        <end position="199"/>
    </location>
</feature>
<dbReference type="Pfam" id="PF07499">
    <property type="entry name" value="RuvA_C"/>
    <property type="match status" value="1"/>
</dbReference>
<protein>
    <recommendedName>
        <fullName evidence="6">Holliday junction branch migration complex subunit RuvA</fullName>
    </recommendedName>
</protein>
<keyword evidence="4 6" id="KW-0233">DNA recombination</keyword>
<evidence type="ECO:0000256" key="2">
    <source>
        <dbReference type="ARBA" id="ARBA00022763"/>
    </source>
</evidence>
<sequence length="199" mass="21113">MISHLNGILEHIDKNYIVIDVGNVGYHVNVTSSTLSRLPKIGEAAKLFTYQVVREDNISLYGFLSKEERKLFSLLLTVSGVGPKASMAILSAFPIDKLAAAIAQGNADLITSVPGIGKKTAQKLVIELKEKVAKAYALTPSEMTLGIPGDEAVVSDAISALISLGYSPGEARETIMKSGVDLATSNVESIVKQALKSLV</sequence>
<dbReference type="SUPFAM" id="SSF47781">
    <property type="entry name" value="RuvA domain 2-like"/>
    <property type="match status" value="1"/>
</dbReference>
<comment type="subunit">
    <text evidence="6">Homotetramer. Forms an RuvA(8)-RuvB(12)-Holliday junction (HJ) complex. HJ DNA is sandwiched between 2 RuvA tetramers; dsDNA enters through RuvA and exits via RuvB. An RuvB hexamer assembles on each DNA strand where it exits the tetramer. Each RuvB hexamer is contacted by two RuvA subunits (via domain III) on 2 adjacent RuvB subunits; this complex drives branch migration. In the full resolvosome a probable DNA-RuvA(4)-RuvB(12)-RuvC(2) complex forms which resolves the HJ.</text>
</comment>
<gene>
    <name evidence="6" type="primary">ruvA</name>
    <name evidence="8" type="ORF">A3H38_05780</name>
</gene>
<dbReference type="SMART" id="SM00278">
    <property type="entry name" value="HhH1"/>
    <property type="match status" value="2"/>
</dbReference>
<dbReference type="InterPro" id="IPR003583">
    <property type="entry name" value="Hlx-hairpin-Hlx_DNA-bd_motif"/>
</dbReference>
<comment type="similarity">
    <text evidence="6">Belongs to the RuvA family.</text>
</comment>
<organism evidence="8 9">
    <name type="scientific">candidate division WOR-1 bacterium RIFCSPLOWO2_02_FULL_46_20</name>
    <dbReference type="NCBI Taxonomy" id="1802567"/>
    <lineage>
        <taxon>Bacteria</taxon>
        <taxon>Bacillati</taxon>
        <taxon>Saganbacteria</taxon>
    </lineage>
</organism>
<dbReference type="SUPFAM" id="SSF46929">
    <property type="entry name" value="DNA helicase RuvA subunit, C-terminal domain"/>
    <property type="match status" value="1"/>
</dbReference>
<evidence type="ECO:0000256" key="3">
    <source>
        <dbReference type="ARBA" id="ARBA00023125"/>
    </source>
</evidence>
<comment type="caution">
    <text evidence="8">The sequence shown here is derived from an EMBL/GenBank/DDBJ whole genome shotgun (WGS) entry which is preliminary data.</text>
</comment>
<evidence type="ECO:0000313" key="9">
    <source>
        <dbReference type="Proteomes" id="UP000176938"/>
    </source>
</evidence>
<keyword evidence="8" id="KW-0547">Nucleotide-binding</keyword>
<dbReference type="InterPro" id="IPR012340">
    <property type="entry name" value="NA-bd_OB-fold"/>
</dbReference>
<keyword evidence="2 6" id="KW-0227">DNA damage</keyword>